<organism evidence="2 3">
    <name type="scientific">Candidatus Komeilibacteria bacterium CG_4_10_14_0_2_um_filter_37_10</name>
    <dbReference type="NCBI Taxonomy" id="1974470"/>
    <lineage>
        <taxon>Bacteria</taxon>
        <taxon>Candidatus Komeiliibacteriota</taxon>
    </lineage>
</organism>
<dbReference type="Proteomes" id="UP000230405">
    <property type="component" value="Unassembled WGS sequence"/>
</dbReference>
<evidence type="ECO:0000313" key="2">
    <source>
        <dbReference type="EMBL" id="PIZ98951.1"/>
    </source>
</evidence>
<dbReference type="GO" id="GO:0004803">
    <property type="term" value="F:transposase activity"/>
    <property type="evidence" value="ECO:0007669"/>
    <property type="project" value="InterPro"/>
</dbReference>
<dbReference type="InterPro" id="IPR036515">
    <property type="entry name" value="Transposase_17_sf"/>
</dbReference>
<dbReference type="Gene3D" id="3.30.70.1290">
    <property type="entry name" value="Transposase IS200-like"/>
    <property type="match status" value="1"/>
</dbReference>
<dbReference type="SUPFAM" id="SSF143422">
    <property type="entry name" value="Transposase IS200-like"/>
    <property type="match status" value="1"/>
</dbReference>
<gene>
    <name evidence="2" type="ORF">COX77_02975</name>
</gene>
<sequence>MPKIDRRINPGSFHHVFNRAVDKQTIFYTDKDYKYFFEKIEFYKIKTKIEILAYVVLPNHWHFLIKEPESTPGVGNPRCSALIRFVSNLTNSYAKHYNSMHDRTGVVFQGRVKTKLIDNDSYLQTLINYINLNPIKHKIVKNINDWDYTSHHEYIYAQSHNLVSDSYLIDCSQYRREIKYYIKNISEMSEVLNKYLV</sequence>
<reference evidence="3" key="1">
    <citation type="submission" date="2017-09" db="EMBL/GenBank/DDBJ databases">
        <title>Depth-based differentiation of microbial function through sediment-hosted aquifers and enrichment of novel symbionts in the deep terrestrial subsurface.</title>
        <authorList>
            <person name="Probst A.J."/>
            <person name="Ladd B."/>
            <person name="Jarett J.K."/>
            <person name="Geller-Mcgrath D.E."/>
            <person name="Sieber C.M.K."/>
            <person name="Emerson J.B."/>
            <person name="Anantharaman K."/>
            <person name="Thomas B.C."/>
            <person name="Malmstrom R."/>
            <person name="Stieglmeier M."/>
            <person name="Klingl A."/>
            <person name="Woyke T."/>
            <person name="Ryan C.M."/>
            <person name="Banfield J.F."/>
        </authorList>
    </citation>
    <scope>NUCLEOTIDE SEQUENCE [LARGE SCALE GENOMIC DNA]</scope>
</reference>
<dbReference type="InterPro" id="IPR002686">
    <property type="entry name" value="Transposase_17"/>
</dbReference>
<dbReference type="GO" id="GO:0003677">
    <property type="term" value="F:DNA binding"/>
    <property type="evidence" value="ECO:0007669"/>
    <property type="project" value="InterPro"/>
</dbReference>
<comment type="caution">
    <text evidence="2">The sequence shown here is derived from an EMBL/GenBank/DDBJ whole genome shotgun (WGS) entry which is preliminary data.</text>
</comment>
<dbReference type="EMBL" id="PFPO01000055">
    <property type="protein sequence ID" value="PIZ98951.1"/>
    <property type="molecule type" value="Genomic_DNA"/>
</dbReference>
<evidence type="ECO:0000313" key="3">
    <source>
        <dbReference type="Proteomes" id="UP000230405"/>
    </source>
</evidence>
<name>A0A2M7VEI9_9BACT</name>
<dbReference type="AlphaFoldDB" id="A0A2M7VEI9"/>
<accession>A0A2M7VEI9</accession>
<proteinExistence type="predicted"/>
<dbReference type="PANTHER" id="PTHR34322">
    <property type="entry name" value="TRANSPOSASE, Y1_TNP DOMAIN-CONTAINING"/>
    <property type="match status" value="1"/>
</dbReference>
<evidence type="ECO:0000259" key="1">
    <source>
        <dbReference type="SMART" id="SM01321"/>
    </source>
</evidence>
<dbReference type="GO" id="GO:0006313">
    <property type="term" value="P:DNA transposition"/>
    <property type="evidence" value="ECO:0007669"/>
    <property type="project" value="InterPro"/>
</dbReference>
<dbReference type="PANTHER" id="PTHR34322:SF2">
    <property type="entry name" value="TRANSPOSASE IS200-LIKE DOMAIN-CONTAINING PROTEIN"/>
    <property type="match status" value="1"/>
</dbReference>
<dbReference type="SMART" id="SM01321">
    <property type="entry name" value="Y1_Tnp"/>
    <property type="match status" value="1"/>
</dbReference>
<feature type="domain" description="Transposase IS200-like" evidence="1">
    <location>
        <begin position="9"/>
        <end position="133"/>
    </location>
</feature>
<protein>
    <recommendedName>
        <fullName evidence="1">Transposase IS200-like domain-containing protein</fullName>
    </recommendedName>
</protein>
<dbReference type="Pfam" id="PF01797">
    <property type="entry name" value="Y1_Tnp"/>
    <property type="match status" value="1"/>
</dbReference>